<organism>
    <name type="scientific">Culex quinquefasciatus</name>
    <name type="common">Southern house mosquito</name>
    <name type="synonym">Culex pungens</name>
    <dbReference type="NCBI Taxonomy" id="7176"/>
    <lineage>
        <taxon>Eukaryota</taxon>
        <taxon>Metazoa</taxon>
        <taxon>Ecdysozoa</taxon>
        <taxon>Arthropoda</taxon>
        <taxon>Hexapoda</taxon>
        <taxon>Insecta</taxon>
        <taxon>Pterygota</taxon>
        <taxon>Neoptera</taxon>
        <taxon>Endopterygota</taxon>
        <taxon>Diptera</taxon>
        <taxon>Nematocera</taxon>
        <taxon>Culicoidea</taxon>
        <taxon>Culicidae</taxon>
        <taxon>Culicinae</taxon>
        <taxon>Culicini</taxon>
        <taxon>Culex</taxon>
        <taxon>Culex</taxon>
    </lineage>
</organism>
<dbReference type="EMBL" id="DS233864">
    <property type="protein sequence ID" value="EDS32018.1"/>
    <property type="molecule type" value="Genomic_DNA"/>
</dbReference>
<dbReference type="VEuPathDB" id="VectorBase:CPIJ019856"/>
<dbReference type="Proteomes" id="UP000002320">
    <property type="component" value="Unassembled WGS sequence"/>
</dbReference>
<name>B0XKJ4_CULQU</name>
<keyword evidence="4" id="KW-1185">Reference proteome</keyword>
<evidence type="ECO:0000313" key="2">
    <source>
        <dbReference type="EMBL" id="EDS32018.1"/>
    </source>
</evidence>
<reference evidence="2" key="1">
    <citation type="submission" date="2007-03" db="EMBL/GenBank/DDBJ databases">
        <title>Annotation of Culex pipiens quinquefasciatus.</title>
        <authorList>
            <consortium name="The Broad Institute Genome Sequencing Platform"/>
            <person name="Atkinson P.W."/>
            <person name="Hemingway J."/>
            <person name="Christensen B.M."/>
            <person name="Higgs S."/>
            <person name="Kodira C."/>
            <person name="Hannick L."/>
            <person name="Megy K."/>
            <person name="O'Leary S."/>
            <person name="Pearson M."/>
            <person name="Haas B.J."/>
            <person name="Mauceli E."/>
            <person name="Wortman J.R."/>
            <person name="Lee N.H."/>
            <person name="Guigo R."/>
            <person name="Stanke M."/>
            <person name="Alvarado L."/>
            <person name="Amedeo P."/>
            <person name="Antoine C.H."/>
            <person name="Arensburger P."/>
            <person name="Bidwell S.L."/>
            <person name="Crawford M."/>
            <person name="Camaro F."/>
            <person name="Devon K."/>
            <person name="Engels R."/>
            <person name="Hammond M."/>
            <person name="Howarth C."/>
            <person name="Koehrsen M."/>
            <person name="Lawson D."/>
            <person name="Montgomery P."/>
            <person name="Nene V."/>
            <person name="Nusbaum C."/>
            <person name="Puiu D."/>
            <person name="Romero-Severson J."/>
            <person name="Severson D.W."/>
            <person name="Shumway M."/>
            <person name="Sisk P."/>
            <person name="Stolte C."/>
            <person name="Zeng Q."/>
            <person name="Eisenstadt E."/>
            <person name="Fraser-Liggett C."/>
            <person name="Strausberg R."/>
            <person name="Galagan J."/>
            <person name="Birren B."/>
            <person name="Collins F.H."/>
        </authorList>
    </citation>
    <scope>NUCLEOTIDE SEQUENCE [LARGE SCALE GENOMIC DNA]</scope>
    <source>
        <strain evidence="2">JHB</strain>
    </source>
</reference>
<evidence type="ECO:0000313" key="4">
    <source>
        <dbReference type="Proteomes" id="UP000002320"/>
    </source>
</evidence>
<feature type="compositionally biased region" description="Basic and acidic residues" evidence="1">
    <location>
        <begin position="41"/>
        <end position="54"/>
    </location>
</feature>
<evidence type="ECO:0000313" key="3">
    <source>
        <dbReference type="EnsemblMetazoa" id="CPIJ019856-PA"/>
    </source>
</evidence>
<dbReference type="VEuPathDB" id="VectorBase:CQUJHB008812"/>
<evidence type="ECO:0000256" key="1">
    <source>
        <dbReference type="SAM" id="MobiDB-lite"/>
    </source>
</evidence>
<dbReference type="KEGG" id="cqu:CpipJ_CPIJ019856"/>
<sequence length="419" mass="45707">MMVNDTDLLMPMPEESGKVPRQSVRLVRARRMQPAAPGRNATDRGQEQCRRDGGGRTFVLGRRRGIFREQSHGGGVLTLAISPLLSSNKRQKGLNVTNPVINAEYVNELEKIGHTEPVEFTSIKNGGYFYIHRSCASCLFGVGRGAATGTLSILEGVVAQALSKMCYFCSRKGASLMCKVDTQATSRSRVSKHLFFPRCPVQNCSTTRASPRPVAGDTTTERDVDSEVRLKVPVLSAGRRPTGRRLSAVDVTSIVEAPPHLLQKKLTQTPISTPKSTPKPEEKIIPFAQAITTWTEFALASTICQNQIAAGRVGKRGKLQLQPPPALVKDDAIESVVAGSNFDNSFDDAKLEPLVTNEQDVVELRKKRQRNLQKLGIEDSDLAGTTKSRNRLTTTKTFRCVTSELLGGGADNYCVALNS</sequence>
<reference evidence="3" key="2">
    <citation type="submission" date="2021-02" db="UniProtKB">
        <authorList>
            <consortium name="EnsemblMetazoa"/>
        </authorList>
    </citation>
    <scope>IDENTIFICATION</scope>
    <source>
        <strain evidence="3">JHB</strain>
    </source>
</reference>
<dbReference type="InParanoid" id="B0XKJ4"/>
<dbReference type="HOGENOM" id="CLU_655965_0_0_1"/>
<accession>B0XKJ4</accession>
<dbReference type="AlphaFoldDB" id="B0XKJ4"/>
<gene>
    <name evidence="3" type="primary">6054213</name>
    <name evidence="2" type="ORF">CpipJ_CPIJ019856</name>
</gene>
<protein>
    <submittedName>
        <fullName evidence="2 3">Set domain protein</fullName>
    </submittedName>
</protein>
<dbReference type="EnsemblMetazoa" id="CPIJ019856-RA">
    <property type="protein sequence ID" value="CPIJ019856-PA"/>
    <property type="gene ID" value="CPIJ019856"/>
</dbReference>
<proteinExistence type="predicted"/>
<feature type="region of interest" description="Disordered" evidence="1">
    <location>
        <begin position="1"/>
        <end position="54"/>
    </location>
</feature>
<dbReference type="OrthoDB" id="308383at2759"/>
<dbReference type="STRING" id="7176.B0XKJ4"/>